<dbReference type="KEGG" id="rhoz:GXP67_19755"/>
<dbReference type="Gene3D" id="2.30.30.40">
    <property type="entry name" value="SH3 Domains"/>
    <property type="match status" value="1"/>
</dbReference>
<gene>
    <name evidence="2" type="ORF">GXP67_19755</name>
</gene>
<name>A0A6C0GL62_9BACT</name>
<evidence type="ECO:0000313" key="3">
    <source>
        <dbReference type="Proteomes" id="UP000480178"/>
    </source>
</evidence>
<dbReference type="Proteomes" id="UP000480178">
    <property type="component" value="Chromosome"/>
</dbReference>
<keyword evidence="1" id="KW-0812">Transmembrane</keyword>
<dbReference type="Gene3D" id="1.25.40.10">
    <property type="entry name" value="Tetratricopeptide repeat domain"/>
    <property type="match status" value="1"/>
</dbReference>
<accession>A0A6C0GL62</accession>
<reference evidence="2 3" key="1">
    <citation type="submission" date="2020-01" db="EMBL/GenBank/DDBJ databases">
        <authorList>
            <person name="Kim M.K."/>
        </authorList>
    </citation>
    <scope>NUCLEOTIDE SEQUENCE [LARGE SCALE GENOMIC DNA]</scope>
    <source>
        <strain evidence="2 3">172606-1</strain>
    </source>
</reference>
<dbReference type="InterPro" id="IPR011990">
    <property type="entry name" value="TPR-like_helical_dom_sf"/>
</dbReference>
<sequence length="225" mass="26165">MYGQSYTYQIQQADSLFERGDFTGSLKLYEQILSQSGKASPGILLKMAYIYEGLEDYTQALYYLSVYYSFRPSQQAIDQMKNIASRHNLTGYEFKDADFFMVLYERYYVYITSALMLICTILLASMIGRKLRRQYVPSRHMIGLILFLIIVFAFLNITFRYKSVKAIIAHDNVYLMSAPSAGASLISILPKGHRLDINNQQDIWLEIVWNEQIAYVRQQNVLMIE</sequence>
<feature type="transmembrane region" description="Helical" evidence="1">
    <location>
        <begin position="107"/>
        <end position="128"/>
    </location>
</feature>
<dbReference type="SUPFAM" id="SSF48452">
    <property type="entry name" value="TPR-like"/>
    <property type="match status" value="1"/>
</dbReference>
<keyword evidence="1" id="KW-0472">Membrane</keyword>
<organism evidence="2 3">
    <name type="scientific">Rhodocytophaga rosea</name>
    <dbReference type="NCBI Taxonomy" id="2704465"/>
    <lineage>
        <taxon>Bacteria</taxon>
        <taxon>Pseudomonadati</taxon>
        <taxon>Bacteroidota</taxon>
        <taxon>Cytophagia</taxon>
        <taxon>Cytophagales</taxon>
        <taxon>Rhodocytophagaceae</taxon>
        <taxon>Rhodocytophaga</taxon>
    </lineage>
</organism>
<dbReference type="AlphaFoldDB" id="A0A6C0GL62"/>
<dbReference type="RefSeq" id="WP_162444724.1">
    <property type="nucleotide sequence ID" value="NZ_CP048222.1"/>
</dbReference>
<feature type="transmembrane region" description="Helical" evidence="1">
    <location>
        <begin position="140"/>
        <end position="161"/>
    </location>
</feature>
<evidence type="ECO:0000313" key="2">
    <source>
        <dbReference type="EMBL" id="QHT68719.1"/>
    </source>
</evidence>
<dbReference type="EMBL" id="CP048222">
    <property type="protein sequence ID" value="QHT68719.1"/>
    <property type="molecule type" value="Genomic_DNA"/>
</dbReference>
<keyword evidence="1" id="KW-1133">Transmembrane helix</keyword>
<keyword evidence="3" id="KW-1185">Reference proteome</keyword>
<protein>
    <submittedName>
        <fullName evidence="2">Tetratricopeptide repeat protein</fullName>
    </submittedName>
</protein>
<proteinExistence type="predicted"/>
<evidence type="ECO:0000256" key="1">
    <source>
        <dbReference type="SAM" id="Phobius"/>
    </source>
</evidence>